<name>A0A135SKD3_9PEZI</name>
<evidence type="ECO:0000313" key="4">
    <source>
        <dbReference type="Proteomes" id="UP000070121"/>
    </source>
</evidence>
<keyword evidence="4" id="KW-1185">Reference proteome</keyword>
<evidence type="ECO:0000256" key="2">
    <source>
        <dbReference type="SAM" id="MobiDB-lite"/>
    </source>
</evidence>
<feature type="region of interest" description="Disordered" evidence="2">
    <location>
        <begin position="79"/>
        <end position="107"/>
    </location>
</feature>
<dbReference type="Proteomes" id="UP000070121">
    <property type="component" value="Unassembled WGS sequence"/>
</dbReference>
<dbReference type="STRING" id="1209931.A0A135SKD3"/>
<protein>
    <submittedName>
        <fullName evidence="3">Uncharacterized protein</fullName>
    </submittedName>
</protein>
<reference evidence="3" key="1">
    <citation type="submission" date="2014-02" db="EMBL/GenBank/DDBJ databases">
        <title>The genome sequence of Colletotrichum salicis CBS 607.94.</title>
        <authorList>
            <person name="Baroncelli R."/>
            <person name="Thon M.R."/>
        </authorList>
    </citation>
    <scope>NUCLEOTIDE SEQUENCE [LARGE SCALE GENOMIC DNA]</scope>
    <source>
        <strain evidence="3">CBS 607.94</strain>
    </source>
</reference>
<comment type="caution">
    <text evidence="3">The sequence shown here is derived from an EMBL/GenBank/DDBJ whole genome shotgun (WGS) entry which is preliminary data.</text>
</comment>
<proteinExistence type="predicted"/>
<sequence length="304" mass="35456">MQPVSPGPHLVQLQLQQPRNKPFDLHGRVPSTVSTINNHLKNATPHIESATTVPSDRMATRRWYLETSPDGKYQFVSLKRSRSHHHHRHHHHHEEPAPAPAPCPTPTPTPAPPVHHCCRDDCAHITAPEYNDLLDRERKLRESNHVLARENYTLKRNLQASDIEGRRLSALLIASRAENQLLREDNDGLRRTIESSGGNAGKYLREVERLKHKLQKVERELAARLRHGLHHHHHPHGIGHGVAERIEELKRVVRAWEGKFDVVEERNQRLRRDLNEQRCVIASRDERIREYERILRRHGFIRYE</sequence>
<evidence type="ECO:0000313" key="3">
    <source>
        <dbReference type="EMBL" id="KXH36335.1"/>
    </source>
</evidence>
<dbReference type="EMBL" id="JFFI01002358">
    <property type="protein sequence ID" value="KXH36335.1"/>
    <property type="molecule type" value="Genomic_DNA"/>
</dbReference>
<accession>A0A135SKD3</accession>
<gene>
    <name evidence="3" type="ORF">CSAL01_12500</name>
</gene>
<dbReference type="OrthoDB" id="4741350at2759"/>
<feature type="coiled-coil region" evidence="1">
    <location>
        <begin position="200"/>
        <end position="273"/>
    </location>
</feature>
<feature type="compositionally biased region" description="Pro residues" evidence="2">
    <location>
        <begin position="97"/>
        <end position="107"/>
    </location>
</feature>
<evidence type="ECO:0000256" key="1">
    <source>
        <dbReference type="SAM" id="Coils"/>
    </source>
</evidence>
<feature type="compositionally biased region" description="Basic residues" evidence="2">
    <location>
        <begin position="79"/>
        <end position="92"/>
    </location>
</feature>
<organism evidence="3 4">
    <name type="scientific">Colletotrichum salicis</name>
    <dbReference type="NCBI Taxonomy" id="1209931"/>
    <lineage>
        <taxon>Eukaryota</taxon>
        <taxon>Fungi</taxon>
        <taxon>Dikarya</taxon>
        <taxon>Ascomycota</taxon>
        <taxon>Pezizomycotina</taxon>
        <taxon>Sordariomycetes</taxon>
        <taxon>Hypocreomycetidae</taxon>
        <taxon>Glomerellales</taxon>
        <taxon>Glomerellaceae</taxon>
        <taxon>Colletotrichum</taxon>
        <taxon>Colletotrichum acutatum species complex</taxon>
    </lineage>
</organism>
<dbReference type="AlphaFoldDB" id="A0A135SKD3"/>
<keyword evidence="1" id="KW-0175">Coiled coil</keyword>